<dbReference type="EMBL" id="JADHQA010000002">
    <property type="protein sequence ID" value="MBL6819803.1"/>
    <property type="molecule type" value="Genomic_DNA"/>
</dbReference>
<reference evidence="5" key="1">
    <citation type="submission" date="2020-10" db="EMBL/GenBank/DDBJ databases">
        <title>Microbiome of the Black Sea water column analyzed by genome centric metagenomics.</title>
        <authorList>
            <person name="Cabello-Yeves P.J."/>
            <person name="Callieri C."/>
            <person name="Picazo A."/>
            <person name="Mehrshad M."/>
            <person name="Haro-Moreno J.M."/>
            <person name="Roda-Garcia J."/>
            <person name="Dzembekova N."/>
            <person name="Slabakova V."/>
            <person name="Slabakova N."/>
            <person name="Moncheva S."/>
            <person name="Rodriguez-Valera F."/>
        </authorList>
    </citation>
    <scope>NUCLEOTIDE SEQUENCE</scope>
    <source>
        <strain evidence="5">BS307-5m-G47</strain>
    </source>
</reference>
<dbReference type="Gene3D" id="3.30.910.20">
    <property type="entry name" value="Skp domain"/>
    <property type="match status" value="1"/>
</dbReference>
<evidence type="ECO:0000256" key="1">
    <source>
        <dbReference type="ARBA" id="ARBA00009091"/>
    </source>
</evidence>
<evidence type="ECO:0000256" key="4">
    <source>
        <dbReference type="SAM" id="SignalP"/>
    </source>
</evidence>
<dbReference type="PANTHER" id="PTHR35089">
    <property type="entry name" value="CHAPERONE PROTEIN SKP"/>
    <property type="match status" value="1"/>
</dbReference>
<sequence length="174" mass="19466">MNIIKKTLLLGLIAVFSAAVFAEGTYVLNAERAMLSTQYAKNTFQNLEEDADFIADRERLELLQAEGQELVESFQQDQETMSEAQIVAMQKKVQDKQNEIQFLANKLQTKAQEAQQSVINDLSADFQRILGELINAKSMDMVLSPQALFYADPDLDITDEVTALLDVALAEKSD</sequence>
<evidence type="ECO:0000313" key="5">
    <source>
        <dbReference type="EMBL" id="MBL6819803.1"/>
    </source>
</evidence>
<dbReference type="Proteomes" id="UP000704935">
    <property type="component" value="Unassembled WGS sequence"/>
</dbReference>
<dbReference type="SUPFAM" id="SSF111384">
    <property type="entry name" value="OmpH-like"/>
    <property type="match status" value="1"/>
</dbReference>
<feature type="signal peptide" evidence="4">
    <location>
        <begin position="1"/>
        <end position="22"/>
    </location>
</feature>
<dbReference type="SMART" id="SM00935">
    <property type="entry name" value="OmpH"/>
    <property type="match status" value="1"/>
</dbReference>
<dbReference type="GO" id="GO:0005829">
    <property type="term" value="C:cytosol"/>
    <property type="evidence" value="ECO:0007669"/>
    <property type="project" value="TreeGrafter"/>
</dbReference>
<dbReference type="InterPro" id="IPR005632">
    <property type="entry name" value="Chaperone_Skp"/>
</dbReference>
<gene>
    <name evidence="5" type="ORF">ISQ61_00990</name>
</gene>
<proteinExistence type="inferred from homology"/>
<protein>
    <submittedName>
        <fullName evidence="5">OmpH family outer membrane protein</fullName>
    </submittedName>
</protein>
<evidence type="ECO:0000256" key="3">
    <source>
        <dbReference type="SAM" id="Coils"/>
    </source>
</evidence>
<dbReference type="GO" id="GO:0050821">
    <property type="term" value="P:protein stabilization"/>
    <property type="evidence" value="ECO:0007669"/>
    <property type="project" value="TreeGrafter"/>
</dbReference>
<dbReference type="InterPro" id="IPR024930">
    <property type="entry name" value="Skp_dom_sf"/>
</dbReference>
<evidence type="ECO:0000256" key="2">
    <source>
        <dbReference type="ARBA" id="ARBA00022729"/>
    </source>
</evidence>
<evidence type="ECO:0000313" key="6">
    <source>
        <dbReference type="Proteomes" id="UP000704935"/>
    </source>
</evidence>
<accession>A0A937LK81</accession>
<dbReference type="AlphaFoldDB" id="A0A937LK81"/>
<name>A0A937LK81_9GAMM</name>
<comment type="similarity">
    <text evidence="1">Belongs to the Skp family.</text>
</comment>
<keyword evidence="2 4" id="KW-0732">Signal</keyword>
<keyword evidence="3" id="KW-0175">Coiled coil</keyword>
<feature type="coiled-coil region" evidence="3">
    <location>
        <begin position="86"/>
        <end position="113"/>
    </location>
</feature>
<comment type="caution">
    <text evidence="5">The sequence shown here is derived from an EMBL/GenBank/DDBJ whole genome shotgun (WGS) entry which is preliminary data.</text>
</comment>
<dbReference type="GO" id="GO:0051082">
    <property type="term" value="F:unfolded protein binding"/>
    <property type="evidence" value="ECO:0007669"/>
    <property type="project" value="InterPro"/>
</dbReference>
<feature type="chain" id="PRO_5037988499" evidence="4">
    <location>
        <begin position="23"/>
        <end position="174"/>
    </location>
</feature>
<organism evidence="5 6">
    <name type="scientific">SAR86 cluster bacterium</name>
    <dbReference type="NCBI Taxonomy" id="2030880"/>
    <lineage>
        <taxon>Bacteria</taxon>
        <taxon>Pseudomonadati</taxon>
        <taxon>Pseudomonadota</taxon>
        <taxon>Gammaproteobacteria</taxon>
        <taxon>SAR86 cluster</taxon>
    </lineage>
</organism>
<dbReference type="Pfam" id="PF03938">
    <property type="entry name" value="OmpH"/>
    <property type="match status" value="1"/>
</dbReference>
<dbReference type="PANTHER" id="PTHR35089:SF1">
    <property type="entry name" value="CHAPERONE PROTEIN SKP"/>
    <property type="match status" value="1"/>
</dbReference>